<dbReference type="EMBL" id="CP058909">
    <property type="protein sequence ID" value="QLH83969.1"/>
    <property type="molecule type" value="Genomic_DNA"/>
</dbReference>
<dbReference type="Gene3D" id="3.40.50.11440">
    <property type="match status" value="1"/>
</dbReference>
<dbReference type="KEGG" id="hpel:HZS54_21050"/>
<evidence type="ECO:0000313" key="3">
    <source>
        <dbReference type="EMBL" id="QLH83969.1"/>
    </source>
</evidence>
<feature type="domain" description="Lactate racemase C-terminal" evidence="2">
    <location>
        <begin position="268"/>
        <end position="393"/>
    </location>
</feature>
<dbReference type="PANTHER" id="PTHR33171:SF17">
    <property type="entry name" value="LARA-LIKE N-TERMINAL DOMAIN-CONTAINING PROTEIN"/>
    <property type="match status" value="1"/>
</dbReference>
<proteinExistence type="predicted"/>
<gene>
    <name evidence="3" type="ORF">HZS54_21050</name>
</gene>
<dbReference type="GO" id="GO:0050043">
    <property type="term" value="F:lactate racemase activity"/>
    <property type="evidence" value="ECO:0007669"/>
    <property type="project" value="InterPro"/>
</dbReference>
<reference evidence="3 4" key="1">
    <citation type="submission" date="2020-07" db="EMBL/GenBank/DDBJ databases">
        <title>Halosimplex litoreum sp. nov. and Halosimplex rubrum sp. nov., isolated from different salt environments.</title>
        <authorList>
            <person name="Cui H."/>
        </authorList>
    </citation>
    <scope>NUCLEOTIDE SEQUENCE [LARGE SCALE GENOMIC DNA]</scope>
    <source>
        <strain evidence="3 4">R2</strain>
    </source>
</reference>
<evidence type="ECO:0000313" key="4">
    <source>
        <dbReference type="Proteomes" id="UP000509346"/>
    </source>
</evidence>
<keyword evidence="4" id="KW-1185">Reference proteome</keyword>
<dbReference type="AlphaFoldDB" id="A0A7D5TDP2"/>
<protein>
    <submittedName>
        <fullName evidence="3">DUF2088 domain-containing protein</fullName>
    </submittedName>
</protein>
<evidence type="ECO:0000259" key="2">
    <source>
        <dbReference type="Pfam" id="PF21113"/>
    </source>
</evidence>
<dbReference type="InterPro" id="IPR048520">
    <property type="entry name" value="LarA_C"/>
</dbReference>
<dbReference type="OrthoDB" id="202618at2157"/>
<accession>A0A7D5TDP2</accession>
<dbReference type="InterPro" id="IPR018657">
    <property type="entry name" value="LarA-like_N"/>
</dbReference>
<dbReference type="Proteomes" id="UP000509346">
    <property type="component" value="Chromosome"/>
</dbReference>
<organism evidence="3 4">
    <name type="scientific">Halosimplex pelagicum</name>
    <dbReference type="NCBI Taxonomy" id="869886"/>
    <lineage>
        <taxon>Archaea</taxon>
        <taxon>Methanobacteriati</taxon>
        <taxon>Methanobacteriota</taxon>
        <taxon>Stenosarchaea group</taxon>
        <taxon>Halobacteria</taxon>
        <taxon>Halobacteriales</taxon>
        <taxon>Haloarculaceae</taxon>
        <taxon>Halosimplex</taxon>
    </lineage>
</organism>
<name>A0A7D5TDP2_9EURY</name>
<dbReference type="InterPro" id="IPR043166">
    <property type="entry name" value="LarA-like_C"/>
</dbReference>
<dbReference type="GeneID" id="56085133"/>
<dbReference type="RefSeq" id="WP_179919070.1">
    <property type="nucleotide sequence ID" value="NZ_CP058909.1"/>
</dbReference>
<dbReference type="PANTHER" id="PTHR33171">
    <property type="entry name" value="LAR_N DOMAIN-CONTAINING PROTEIN"/>
    <property type="match status" value="1"/>
</dbReference>
<evidence type="ECO:0000259" key="1">
    <source>
        <dbReference type="Pfam" id="PF09861"/>
    </source>
</evidence>
<dbReference type="Gene3D" id="3.90.226.30">
    <property type="match status" value="1"/>
</dbReference>
<sequence length="407" mass="42342">MPVELPLGEGTVSVSLSDCDVTVCRPPGGDAVDPRTAAEAAVVDPHGPRLARRVDPDDTVGIVVTDVTRATPDDVLLDVLLDELAAAGVAREQVTVIIGLGLHRPMDEAEIERALGDHADLAVNHDPDATVEVGSVDGVPIEINERLTRVDTVLATGMVEPHQYAGFSGGAKTVVVGAGGESQIGYSHGPELLARDGVRLGRVDDNPFREFVDEAGDLAGVEFSLNVTHGPSGVLGAAAGDPRAVVRDLADTAREALAAPVADGYDAVVAGVGAPKDANLYQTTRAATYVVLGAHNPLREGGRVVIPAALPEGAGAGTGERRFYDRLSGAESADALYEEMREGYEPGAQRAFVVARALRDHDIYVTDSASPEVVEECLMHARESVADAVEPGSDVLVVPDALDTLLV</sequence>
<dbReference type="Pfam" id="PF21113">
    <property type="entry name" value="LarA_C"/>
    <property type="match status" value="1"/>
</dbReference>
<dbReference type="Pfam" id="PF09861">
    <property type="entry name" value="Lar_N"/>
    <property type="match status" value="1"/>
</dbReference>
<feature type="domain" description="LarA-like N-terminal" evidence="1">
    <location>
        <begin position="8"/>
        <end position="190"/>
    </location>
</feature>
<dbReference type="InterPro" id="IPR048068">
    <property type="entry name" value="LarA-like"/>
</dbReference>